<dbReference type="PROSITE" id="PS50280">
    <property type="entry name" value="SET"/>
    <property type="match status" value="1"/>
</dbReference>
<gene>
    <name evidence="2" type="ORF">GJG86_12350</name>
</gene>
<evidence type="ECO:0000259" key="1">
    <source>
        <dbReference type="PROSITE" id="PS50280"/>
    </source>
</evidence>
<comment type="caution">
    <text evidence="2">The sequence shown here is derived from an EMBL/GenBank/DDBJ whole genome shotgun (WGS) entry which is preliminary data.</text>
</comment>
<dbReference type="AlphaFoldDB" id="A0A6N7RPY6"/>
<feature type="domain" description="SET" evidence="1">
    <location>
        <begin position="17"/>
        <end position="131"/>
    </location>
</feature>
<protein>
    <submittedName>
        <fullName evidence="2">SET domain-containing protein-lysine N-methyltransferase</fullName>
    </submittedName>
</protein>
<dbReference type="RefSeq" id="WP_154334098.1">
    <property type="nucleotide sequence ID" value="NZ_VTFY01000010.1"/>
</dbReference>
<dbReference type="InterPro" id="IPR046341">
    <property type="entry name" value="SET_dom_sf"/>
</dbReference>
<dbReference type="SUPFAM" id="SSF82199">
    <property type="entry name" value="SET domain"/>
    <property type="match status" value="1"/>
</dbReference>
<evidence type="ECO:0000313" key="3">
    <source>
        <dbReference type="Proteomes" id="UP000438093"/>
    </source>
</evidence>
<sequence>MKVPYPEREETVIDNVSPTYIDESSIHGFGLFAAEPIRRGSVLGTLDGQIMSWDHYHAVRAALTLPSEARDYLFLEWNALAPDTLLVRAFRTKYSYINHARQPNVELRSRPLEVVALRDIVQGEELLLDYRKEPLNEEYLIGHGSTYL</sequence>
<keyword evidence="2" id="KW-0489">Methyltransferase</keyword>
<proteinExistence type="predicted"/>
<keyword evidence="3" id="KW-1185">Reference proteome</keyword>
<name>A0A6N7RPY6_9ACTN</name>
<dbReference type="SMART" id="SM00317">
    <property type="entry name" value="SET"/>
    <property type="match status" value="1"/>
</dbReference>
<dbReference type="EMBL" id="VTFY01000010">
    <property type="protein sequence ID" value="MRX83274.1"/>
    <property type="molecule type" value="Genomic_DNA"/>
</dbReference>
<evidence type="ECO:0000313" key="2">
    <source>
        <dbReference type="EMBL" id="MRX83274.1"/>
    </source>
</evidence>
<dbReference type="Gene3D" id="2.170.270.10">
    <property type="entry name" value="SET domain"/>
    <property type="match status" value="1"/>
</dbReference>
<accession>A0A6N7RPY6</accession>
<reference evidence="3" key="1">
    <citation type="submission" date="2019-08" db="EMBL/GenBank/DDBJ databases">
        <title>Arthrobacter sp. nov., isolated from plateau pika and Tibetan wild ass.</title>
        <authorList>
            <person name="Ge Y."/>
        </authorList>
    </citation>
    <scope>NUCLEOTIDE SEQUENCE [LARGE SCALE GENOMIC DNA]</scope>
    <source>
        <strain evidence="3">HF-4214</strain>
    </source>
</reference>
<dbReference type="Pfam" id="PF00856">
    <property type="entry name" value="SET"/>
    <property type="match status" value="1"/>
</dbReference>
<dbReference type="GO" id="GO:0032259">
    <property type="term" value="P:methylation"/>
    <property type="evidence" value="ECO:0007669"/>
    <property type="project" value="UniProtKB-KW"/>
</dbReference>
<dbReference type="InterPro" id="IPR001214">
    <property type="entry name" value="SET_dom"/>
</dbReference>
<dbReference type="Proteomes" id="UP000438093">
    <property type="component" value="Unassembled WGS sequence"/>
</dbReference>
<keyword evidence="2" id="KW-0808">Transferase</keyword>
<dbReference type="GO" id="GO:0008168">
    <property type="term" value="F:methyltransferase activity"/>
    <property type="evidence" value="ECO:0007669"/>
    <property type="project" value="UniProtKB-KW"/>
</dbReference>
<organism evidence="2 3">
    <name type="scientific">Eggerthella guodeyinii</name>
    <dbReference type="NCBI Taxonomy" id="2690837"/>
    <lineage>
        <taxon>Bacteria</taxon>
        <taxon>Bacillati</taxon>
        <taxon>Actinomycetota</taxon>
        <taxon>Coriobacteriia</taxon>
        <taxon>Eggerthellales</taxon>
        <taxon>Eggerthellaceae</taxon>
        <taxon>Eggerthella</taxon>
    </lineage>
</organism>